<accession>A0A060XK45</accession>
<dbReference type="Gene3D" id="3.30.40.10">
    <property type="entry name" value="Zinc/RING finger domain, C3HC4 (zinc finger)"/>
    <property type="match status" value="2"/>
</dbReference>
<keyword evidence="2 4" id="KW-0863">Zinc-finger</keyword>
<evidence type="ECO:0000256" key="4">
    <source>
        <dbReference type="PROSITE-ProRule" id="PRU00207"/>
    </source>
</evidence>
<dbReference type="InterPro" id="IPR001293">
    <property type="entry name" value="Znf_TRAF"/>
</dbReference>
<dbReference type="GO" id="GO:0008270">
    <property type="term" value="F:zinc ion binding"/>
    <property type="evidence" value="ECO:0007669"/>
    <property type="project" value="UniProtKB-KW"/>
</dbReference>
<dbReference type="FunFam" id="3.30.40.10:FF:000263">
    <property type="entry name" value="TNF receptor-associated factor"/>
    <property type="match status" value="1"/>
</dbReference>
<name>A0A060XK45_ONCMY</name>
<feature type="zinc finger region" description="TRAF-type" evidence="4">
    <location>
        <begin position="113"/>
        <end position="169"/>
    </location>
</feature>
<dbReference type="InterPro" id="IPR013083">
    <property type="entry name" value="Znf_RING/FYVE/PHD"/>
</dbReference>
<dbReference type="STRING" id="8022.A0A060XK45"/>
<keyword evidence="1 4" id="KW-0479">Metal-binding</keyword>
<dbReference type="PROSITE" id="PS50145">
    <property type="entry name" value="ZF_TRAF"/>
    <property type="match status" value="2"/>
</dbReference>
<evidence type="ECO:0000313" key="6">
    <source>
        <dbReference type="EMBL" id="CDQ77225.1"/>
    </source>
</evidence>
<dbReference type="AlphaFoldDB" id="A0A060XK45"/>
<dbReference type="PANTHER" id="PTHR10131:SF21">
    <property type="entry name" value="TNF RECEPTOR-ASSOCIATED FACTOR 2"/>
    <property type="match status" value="1"/>
</dbReference>
<dbReference type="Pfam" id="PF21341">
    <property type="entry name" value="TRAF2_zf"/>
    <property type="match status" value="1"/>
</dbReference>
<feature type="domain" description="TRAF-type" evidence="5">
    <location>
        <begin position="113"/>
        <end position="169"/>
    </location>
</feature>
<dbReference type="InterPro" id="IPR049441">
    <property type="entry name" value="TRAF2_Znf"/>
</dbReference>
<dbReference type="FunFam" id="3.30.40.10:FF:000291">
    <property type="entry name" value="TNF receptor-associated factor"/>
    <property type="match status" value="1"/>
</dbReference>
<dbReference type="Pfam" id="PF02176">
    <property type="entry name" value="zf-TRAF"/>
    <property type="match status" value="1"/>
</dbReference>
<dbReference type="EMBL" id="FR905213">
    <property type="protein sequence ID" value="CDQ77225.1"/>
    <property type="molecule type" value="Genomic_DNA"/>
</dbReference>
<dbReference type="GO" id="GO:0043123">
    <property type="term" value="P:positive regulation of canonical NF-kappaB signal transduction"/>
    <property type="evidence" value="ECO:0007669"/>
    <property type="project" value="TreeGrafter"/>
</dbReference>
<dbReference type="GO" id="GO:0005164">
    <property type="term" value="F:tumor necrosis factor receptor binding"/>
    <property type="evidence" value="ECO:0007669"/>
    <property type="project" value="TreeGrafter"/>
</dbReference>
<dbReference type="GO" id="GO:0004842">
    <property type="term" value="F:ubiquitin-protein transferase activity"/>
    <property type="evidence" value="ECO:0007669"/>
    <property type="project" value="TreeGrafter"/>
</dbReference>
<organism evidence="6 7">
    <name type="scientific">Oncorhynchus mykiss</name>
    <name type="common">Rainbow trout</name>
    <name type="synonym">Salmo gairdneri</name>
    <dbReference type="NCBI Taxonomy" id="8022"/>
    <lineage>
        <taxon>Eukaryota</taxon>
        <taxon>Metazoa</taxon>
        <taxon>Chordata</taxon>
        <taxon>Craniata</taxon>
        <taxon>Vertebrata</taxon>
        <taxon>Euteleostomi</taxon>
        <taxon>Actinopterygii</taxon>
        <taxon>Neopterygii</taxon>
        <taxon>Teleostei</taxon>
        <taxon>Protacanthopterygii</taxon>
        <taxon>Salmoniformes</taxon>
        <taxon>Salmonidae</taxon>
        <taxon>Salmoninae</taxon>
        <taxon>Oncorhynchus</taxon>
    </lineage>
</organism>
<evidence type="ECO:0000256" key="2">
    <source>
        <dbReference type="ARBA" id="ARBA00022771"/>
    </source>
</evidence>
<keyword evidence="3 4" id="KW-0862">Zinc</keyword>
<feature type="zinc finger region" description="TRAF-type" evidence="4">
    <location>
        <begin position="60"/>
        <end position="112"/>
    </location>
</feature>
<sequence>MFSGMSRSQGPTYFNVFLLTFQKWSAFPDNAARREVENLSVVCINEGCTWKGNIKEYELSHEGKCDYMIIPCPSCKEQIRFNEQERHNERECPERTLNCKFCKEPFHFKNIKAHDEICPKYPMICEGCAKKKIPREKYVDHIKFCSKFRTPCRFHVVGCDMSVEKERIHDHERACAYEHLNLLLHYIMGMKVRMSMDVVERKCPLHTLKQWYSKSGLQGNCNGVAQKNIIKVQDIIWDYIKKLLRKIMKYNCI</sequence>
<reference evidence="6" key="1">
    <citation type="journal article" date="2014" name="Nat. Commun.">
        <title>The rainbow trout genome provides novel insights into evolution after whole-genome duplication in vertebrates.</title>
        <authorList>
            <person name="Berthelot C."/>
            <person name="Brunet F."/>
            <person name="Chalopin D."/>
            <person name="Juanchich A."/>
            <person name="Bernard M."/>
            <person name="Noel B."/>
            <person name="Bento P."/>
            <person name="Da Silva C."/>
            <person name="Labadie K."/>
            <person name="Alberti A."/>
            <person name="Aury J.M."/>
            <person name="Louis A."/>
            <person name="Dehais P."/>
            <person name="Bardou P."/>
            <person name="Montfort J."/>
            <person name="Klopp C."/>
            <person name="Cabau C."/>
            <person name="Gaspin C."/>
            <person name="Thorgaard G.H."/>
            <person name="Boussaha M."/>
            <person name="Quillet E."/>
            <person name="Guyomard R."/>
            <person name="Galiana D."/>
            <person name="Bobe J."/>
            <person name="Volff J.N."/>
            <person name="Genet C."/>
            <person name="Wincker P."/>
            <person name="Jaillon O."/>
            <person name="Roest Crollius H."/>
            <person name="Guiguen Y."/>
        </authorList>
    </citation>
    <scope>NUCLEOTIDE SEQUENCE [LARGE SCALE GENOMIC DNA]</scope>
</reference>
<dbReference type="PANTHER" id="PTHR10131">
    <property type="entry name" value="TNF RECEPTOR ASSOCIATED FACTOR"/>
    <property type="match status" value="1"/>
</dbReference>
<evidence type="ECO:0000259" key="5">
    <source>
        <dbReference type="PROSITE" id="PS50145"/>
    </source>
</evidence>
<evidence type="ECO:0000313" key="7">
    <source>
        <dbReference type="Proteomes" id="UP000193380"/>
    </source>
</evidence>
<dbReference type="GO" id="GO:0009898">
    <property type="term" value="C:cytoplasmic side of plasma membrane"/>
    <property type="evidence" value="ECO:0007669"/>
    <property type="project" value="TreeGrafter"/>
</dbReference>
<feature type="domain" description="TRAF-type" evidence="5">
    <location>
        <begin position="60"/>
        <end position="112"/>
    </location>
</feature>
<reference evidence="6" key="2">
    <citation type="submission" date="2014-03" db="EMBL/GenBank/DDBJ databases">
        <authorList>
            <person name="Genoscope - CEA"/>
        </authorList>
    </citation>
    <scope>NUCLEOTIDE SEQUENCE</scope>
</reference>
<dbReference type="SUPFAM" id="SSF49599">
    <property type="entry name" value="TRAF domain-like"/>
    <property type="match status" value="1"/>
</dbReference>
<gene>
    <name evidence="6" type="ORF">GSONMT00062355001</name>
</gene>
<protein>
    <recommendedName>
        <fullName evidence="5">TRAF-type domain-containing protein</fullName>
    </recommendedName>
</protein>
<evidence type="ECO:0000256" key="3">
    <source>
        <dbReference type="ARBA" id="ARBA00022833"/>
    </source>
</evidence>
<proteinExistence type="predicted"/>
<dbReference type="PaxDb" id="8022-A0A060XK45"/>
<evidence type="ECO:0000256" key="1">
    <source>
        <dbReference type="ARBA" id="ARBA00022723"/>
    </source>
</evidence>
<dbReference type="Proteomes" id="UP000193380">
    <property type="component" value="Unassembled WGS sequence"/>
</dbReference>